<dbReference type="AlphaFoldDB" id="A0A430B2P1"/>
<gene>
    <name evidence="1" type="ORF">CBF27_00460</name>
</gene>
<dbReference type="Proteomes" id="UP000286773">
    <property type="component" value="Unassembled WGS sequence"/>
</dbReference>
<dbReference type="EMBL" id="NGKC01000001">
    <property type="protein sequence ID" value="RSU14492.1"/>
    <property type="molecule type" value="Genomic_DNA"/>
</dbReference>
<evidence type="ECO:0008006" key="3">
    <source>
        <dbReference type="Google" id="ProtNLM"/>
    </source>
</evidence>
<organism evidence="1 2">
    <name type="scientific">Vagococcus acidifermentans</name>
    <dbReference type="NCBI Taxonomy" id="564710"/>
    <lineage>
        <taxon>Bacteria</taxon>
        <taxon>Bacillati</taxon>
        <taxon>Bacillota</taxon>
        <taxon>Bacilli</taxon>
        <taxon>Lactobacillales</taxon>
        <taxon>Enterococcaceae</taxon>
        <taxon>Vagococcus</taxon>
    </lineage>
</organism>
<protein>
    <recommendedName>
        <fullName evidence="3">DUF4340 domain-containing protein</fullName>
    </recommendedName>
</protein>
<dbReference type="PROSITE" id="PS51257">
    <property type="entry name" value="PROKAR_LIPOPROTEIN"/>
    <property type="match status" value="1"/>
</dbReference>
<proteinExistence type="predicted"/>
<dbReference type="OrthoDB" id="2161125at2"/>
<dbReference type="RefSeq" id="WP_126811241.1">
    <property type="nucleotide sequence ID" value="NZ_NGKC01000001.1"/>
</dbReference>
<accession>A0A430B2P1</accession>
<sequence length="439" mass="49889">MKKAVYMAMCSLLCVFWTGCTQKDNQDKQAASADEPQEEYLFPFEEVEQFTLDKGGELLEFELNQANWELEDGGATLIEQEQVNDKITTLLKTAGVPAETFNPEKGTELFKVITAKDTVSFYKEHDDYYGITGQGTYKLSNFDVVSDFSPIYFNGGALLAEDTEALRRVNFSTATKEYFITKDKGTLSDVETTPFISGWYLHDYFKTPRSVEYYTMERILKSAVLLPSHKINSVPSGSDMLSPISVVFEYVDGDDQQFSIVAYNEAVQSYFVEYQNSLYEVPKNVVSVFAKEGLQLVDRFLYILPLDAVTAIDIQRTKGEDYHLLIEHDVTQSVLTSSFFLNDRQVDEEAFRKTYQYIAVLAPVSEIAPSEDDLKAAVLSLKMTYTFLSEGESQTRTLLFYDTGEKNTYLCELGSKEYFSVSKQQLDDMLNEIQKLSDN</sequence>
<evidence type="ECO:0000313" key="2">
    <source>
        <dbReference type="Proteomes" id="UP000286773"/>
    </source>
</evidence>
<comment type="caution">
    <text evidence="1">The sequence shown here is derived from an EMBL/GenBank/DDBJ whole genome shotgun (WGS) entry which is preliminary data.</text>
</comment>
<reference evidence="1 2" key="1">
    <citation type="submission" date="2017-05" db="EMBL/GenBank/DDBJ databases">
        <title>Vagococcus spp. assemblies.</title>
        <authorList>
            <person name="Gulvik C.A."/>
        </authorList>
    </citation>
    <scope>NUCLEOTIDE SEQUENCE [LARGE SCALE GENOMIC DNA]</scope>
    <source>
        <strain evidence="1 2">LMG 24798</strain>
    </source>
</reference>
<name>A0A430B2P1_9ENTE</name>
<keyword evidence="2" id="KW-1185">Reference proteome</keyword>
<evidence type="ECO:0000313" key="1">
    <source>
        <dbReference type="EMBL" id="RSU14492.1"/>
    </source>
</evidence>